<dbReference type="OrthoDB" id="427096at2759"/>
<evidence type="ECO:0000313" key="19">
    <source>
        <dbReference type="RefSeq" id="XP_028035608.1"/>
    </source>
</evidence>
<keyword evidence="11" id="KW-0325">Glycoprotein</keyword>
<keyword evidence="6 12" id="KW-0812">Transmembrane</keyword>
<comment type="similarity">
    <text evidence="3 12">Belongs to the glycosyltransferase 10 family.</text>
</comment>
<keyword evidence="7" id="KW-0735">Signal-anchor</keyword>
<comment type="pathway">
    <text evidence="2">Protein modification; protein glycosylation.</text>
</comment>
<dbReference type="AlphaFoldDB" id="A0A6J2K594"/>
<dbReference type="InterPro" id="IPR031481">
    <property type="entry name" value="Glyco_tran_10_N"/>
</dbReference>
<evidence type="ECO:0000256" key="7">
    <source>
        <dbReference type="ARBA" id="ARBA00022968"/>
    </source>
</evidence>
<evidence type="ECO:0000256" key="9">
    <source>
        <dbReference type="ARBA" id="ARBA00023034"/>
    </source>
</evidence>
<name>A0A6J2K594_BOMMA</name>
<keyword evidence="10 12" id="KW-0472">Membrane</keyword>
<evidence type="ECO:0000256" key="10">
    <source>
        <dbReference type="ARBA" id="ARBA00023136"/>
    </source>
</evidence>
<reference evidence="16 17" key="1">
    <citation type="submission" date="2025-04" db="UniProtKB">
        <authorList>
            <consortium name="RefSeq"/>
        </authorList>
    </citation>
    <scope>IDENTIFICATION</scope>
    <source>
        <tissue evidence="16 17">Silk gland</tissue>
    </source>
</reference>
<organism evidence="15 17">
    <name type="scientific">Bombyx mandarina</name>
    <name type="common">Wild silk moth</name>
    <name type="synonym">Wild silkworm</name>
    <dbReference type="NCBI Taxonomy" id="7092"/>
    <lineage>
        <taxon>Eukaryota</taxon>
        <taxon>Metazoa</taxon>
        <taxon>Ecdysozoa</taxon>
        <taxon>Arthropoda</taxon>
        <taxon>Hexapoda</taxon>
        <taxon>Insecta</taxon>
        <taxon>Pterygota</taxon>
        <taxon>Neoptera</taxon>
        <taxon>Endopterygota</taxon>
        <taxon>Lepidoptera</taxon>
        <taxon>Glossata</taxon>
        <taxon>Ditrysia</taxon>
        <taxon>Bombycoidea</taxon>
        <taxon>Bombycidae</taxon>
        <taxon>Bombycinae</taxon>
        <taxon>Bombyx</taxon>
    </lineage>
</organism>
<dbReference type="InterPro" id="IPR001503">
    <property type="entry name" value="Glyco_trans_10"/>
</dbReference>
<evidence type="ECO:0000313" key="17">
    <source>
        <dbReference type="RefSeq" id="XP_028035449.1"/>
    </source>
</evidence>
<dbReference type="GO" id="GO:0008417">
    <property type="term" value="F:fucosyltransferase activity"/>
    <property type="evidence" value="ECO:0007669"/>
    <property type="project" value="InterPro"/>
</dbReference>
<dbReference type="KEGG" id="bman:114246828"/>
<gene>
    <name evidence="16 17 18 19" type="primary">LOC114246828</name>
</gene>
<dbReference type="FunFam" id="3.40.50.11660:FF:000004">
    <property type="entry name" value="Glycoprotein 3-alpha-L-fucosyltransferase A"/>
    <property type="match status" value="1"/>
</dbReference>
<dbReference type="Pfam" id="PF17039">
    <property type="entry name" value="Glyco_tran_10_N"/>
    <property type="match status" value="1"/>
</dbReference>
<dbReference type="Gene3D" id="3.40.50.11660">
    <property type="entry name" value="Glycosyl transferase family 10, C-terminal domain"/>
    <property type="match status" value="1"/>
</dbReference>
<dbReference type="RefSeq" id="XP_028035449.1">
    <property type="nucleotide sequence ID" value="XM_028179648.1"/>
</dbReference>
<dbReference type="SUPFAM" id="SSF53756">
    <property type="entry name" value="UDP-Glycosyltransferase/glycogen phosphorylase"/>
    <property type="match status" value="1"/>
</dbReference>
<evidence type="ECO:0000256" key="3">
    <source>
        <dbReference type="ARBA" id="ARBA00008919"/>
    </source>
</evidence>
<dbReference type="RefSeq" id="XP_028035374.1">
    <property type="nucleotide sequence ID" value="XM_028179573.1"/>
</dbReference>
<dbReference type="RefSeq" id="XP_028035532.1">
    <property type="nucleotide sequence ID" value="XM_028179731.1"/>
</dbReference>
<comment type="subcellular location">
    <subcellularLocation>
        <location evidence="1 12">Golgi apparatus</location>
        <location evidence="1 12">Golgi stack membrane</location>
        <topology evidence="1 12">Single-pass type II membrane protein</topology>
    </subcellularLocation>
</comment>
<sequence>MPRCIQIYFPKHVIKHSLSIKFFFLVSCSSLFLSLVWIQLYCDTESSRVTASLVEEALENVSKDLRYSDVYRKTSKLPKFIKYILLWTRQDFAPFYFLGQGQRAFLKNNCSVINCYITTDRKFFGGDLTKFDGIAFNGRNMKSSDLPRIRTGKQKYVFFNMESAENFPVCSEKFDGFFNWTATYRLDSDIPFPYIQIRNINGEIVGPKKEMVWADDFSEIDEDLSLKIANKTKAAAWFVSNCKSKSGRKKFVDDLQRALNRFKYSIDIYGSCGKLKCPRDKNNDCHSLLEKDYYFYLSLENTFAEDYVTEKLLTALQHDVVPIVYGGANYSRFLPPGSYIDGRRYKPAQLAEIMNKLMKNHKLYAEYFRWKKHYTYHDPSEVDNVCALCKALNNKKMASPNTYYQFRKWWHPEFKRLC</sequence>
<dbReference type="InterPro" id="IPR055270">
    <property type="entry name" value="Glyco_tran_10_C"/>
</dbReference>
<evidence type="ECO:0000313" key="18">
    <source>
        <dbReference type="RefSeq" id="XP_028035532.1"/>
    </source>
</evidence>
<dbReference type="GO" id="GO:0032580">
    <property type="term" value="C:Golgi cisterna membrane"/>
    <property type="evidence" value="ECO:0007669"/>
    <property type="project" value="UniProtKB-SubCell"/>
</dbReference>
<feature type="domain" description="Fucosyltransferase N-terminal" evidence="14">
    <location>
        <begin position="82"/>
        <end position="194"/>
    </location>
</feature>
<evidence type="ECO:0000313" key="15">
    <source>
        <dbReference type="Proteomes" id="UP000504629"/>
    </source>
</evidence>
<dbReference type="GeneID" id="114246828"/>
<dbReference type="InterPro" id="IPR038577">
    <property type="entry name" value="GT10-like_C_sf"/>
</dbReference>
<evidence type="ECO:0000259" key="13">
    <source>
        <dbReference type="Pfam" id="PF00852"/>
    </source>
</evidence>
<feature type="transmembrane region" description="Helical" evidence="12">
    <location>
        <begin position="20"/>
        <end position="40"/>
    </location>
</feature>
<dbReference type="RefSeq" id="XP_028035608.1">
    <property type="nucleotide sequence ID" value="XM_028179807.1"/>
</dbReference>
<evidence type="ECO:0000256" key="8">
    <source>
        <dbReference type="ARBA" id="ARBA00022989"/>
    </source>
</evidence>
<evidence type="ECO:0000313" key="16">
    <source>
        <dbReference type="RefSeq" id="XP_028035374.1"/>
    </source>
</evidence>
<dbReference type="EC" id="2.4.1.-" evidence="12"/>
<evidence type="ECO:0000259" key="14">
    <source>
        <dbReference type="Pfam" id="PF17039"/>
    </source>
</evidence>
<keyword evidence="5 12" id="KW-0808">Transferase</keyword>
<dbReference type="Proteomes" id="UP000504629">
    <property type="component" value="Unplaced"/>
</dbReference>
<feature type="domain" description="Fucosyltransferase C-terminal" evidence="13">
    <location>
        <begin position="229"/>
        <end position="409"/>
    </location>
</feature>
<evidence type="ECO:0000256" key="1">
    <source>
        <dbReference type="ARBA" id="ARBA00004447"/>
    </source>
</evidence>
<evidence type="ECO:0000256" key="5">
    <source>
        <dbReference type="ARBA" id="ARBA00022679"/>
    </source>
</evidence>
<keyword evidence="15" id="KW-1185">Reference proteome</keyword>
<keyword evidence="9 12" id="KW-0333">Golgi apparatus</keyword>
<protein>
    <recommendedName>
        <fullName evidence="12">Fucosyltransferase</fullName>
        <ecNumber evidence="12">2.4.1.-</ecNumber>
    </recommendedName>
</protein>
<evidence type="ECO:0000256" key="11">
    <source>
        <dbReference type="ARBA" id="ARBA00023180"/>
    </source>
</evidence>
<keyword evidence="8 12" id="KW-1133">Transmembrane helix</keyword>
<dbReference type="PANTHER" id="PTHR48438">
    <property type="entry name" value="ALPHA-(1,3)-FUCOSYLTRANSFERASE C-RELATED"/>
    <property type="match status" value="1"/>
</dbReference>
<dbReference type="Pfam" id="PF00852">
    <property type="entry name" value="Glyco_transf_10"/>
    <property type="match status" value="1"/>
</dbReference>
<evidence type="ECO:0000256" key="12">
    <source>
        <dbReference type="RuleBase" id="RU003832"/>
    </source>
</evidence>
<dbReference type="PANTHER" id="PTHR48438:SF1">
    <property type="entry name" value="ALPHA-(1,3)-FUCOSYLTRANSFERASE C-RELATED"/>
    <property type="match status" value="1"/>
</dbReference>
<evidence type="ECO:0000256" key="2">
    <source>
        <dbReference type="ARBA" id="ARBA00004922"/>
    </source>
</evidence>
<accession>A0A6J2K594</accession>
<dbReference type="UniPathway" id="UPA00378"/>
<proteinExistence type="inferred from homology"/>
<evidence type="ECO:0000256" key="6">
    <source>
        <dbReference type="ARBA" id="ARBA00022692"/>
    </source>
</evidence>
<evidence type="ECO:0000256" key="4">
    <source>
        <dbReference type="ARBA" id="ARBA00022676"/>
    </source>
</evidence>
<keyword evidence="4 12" id="KW-0328">Glycosyltransferase</keyword>